<feature type="region of interest" description="Disordered" evidence="1">
    <location>
        <begin position="49"/>
        <end position="72"/>
    </location>
</feature>
<dbReference type="Proteomes" id="UP001420932">
    <property type="component" value="Unassembled WGS sequence"/>
</dbReference>
<proteinExistence type="predicted"/>
<name>A0AAP0ESV0_9MAGN</name>
<accession>A0AAP0ESV0</accession>
<sequence>MCACKKGTIGSRYRIIIKTITGASGRWDDTIHEDLIHAAYNTHAGIRSRQASLNRNTKVEGPGTGASKHGGGSVSFVTTHERLAKLQQRHQELTQATPDQPVDDEAMYYDVAGECPKGRVYGIGSLGRKKRRFADSSASTSQLPEMVPRSEFDSVAEHLRQVVAFMQRKFGMTIDGACLS</sequence>
<comment type="caution">
    <text evidence="2">The sequence shown here is derived from an EMBL/GenBank/DDBJ whole genome shotgun (WGS) entry which is preliminary data.</text>
</comment>
<organism evidence="2 3">
    <name type="scientific">Stephania yunnanensis</name>
    <dbReference type="NCBI Taxonomy" id="152371"/>
    <lineage>
        <taxon>Eukaryota</taxon>
        <taxon>Viridiplantae</taxon>
        <taxon>Streptophyta</taxon>
        <taxon>Embryophyta</taxon>
        <taxon>Tracheophyta</taxon>
        <taxon>Spermatophyta</taxon>
        <taxon>Magnoliopsida</taxon>
        <taxon>Ranunculales</taxon>
        <taxon>Menispermaceae</taxon>
        <taxon>Menispermoideae</taxon>
        <taxon>Cissampelideae</taxon>
        <taxon>Stephania</taxon>
    </lineage>
</organism>
<keyword evidence="3" id="KW-1185">Reference proteome</keyword>
<evidence type="ECO:0000313" key="2">
    <source>
        <dbReference type="EMBL" id="KAK9099036.1"/>
    </source>
</evidence>
<protein>
    <submittedName>
        <fullName evidence="2">Uncharacterized protein</fullName>
    </submittedName>
</protein>
<evidence type="ECO:0000313" key="3">
    <source>
        <dbReference type="Proteomes" id="UP001420932"/>
    </source>
</evidence>
<dbReference type="EMBL" id="JBBNAF010000011">
    <property type="protein sequence ID" value="KAK9099036.1"/>
    <property type="molecule type" value="Genomic_DNA"/>
</dbReference>
<reference evidence="2 3" key="1">
    <citation type="submission" date="2024-01" db="EMBL/GenBank/DDBJ databases">
        <title>Genome assemblies of Stephania.</title>
        <authorList>
            <person name="Yang L."/>
        </authorList>
    </citation>
    <scope>NUCLEOTIDE SEQUENCE [LARGE SCALE GENOMIC DNA]</scope>
    <source>
        <strain evidence="2">YNDBR</strain>
        <tissue evidence="2">Leaf</tissue>
    </source>
</reference>
<gene>
    <name evidence="2" type="ORF">Syun_026081</name>
</gene>
<feature type="compositionally biased region" description="Gly residues" evidence="1">
    <location>
        <begin position="62"/>
        <end position="72"/>
    </location>
</feature>
<dbReference type="AlphaFoldDB" id="A0AAP0ESV0"/>
<evidence type="ECO:0000256" key="1">
    <source>
        <dbReference type="SAM" id="MobiDB-lite"/>
    </source>
</evidence>